<sequence length="543" mass="60247">MLPLSPASLTFTSPFPPPTTSRVASLFHFNFFRRRPPSLPSAAEFDPILTIASTILHPEVRAAAEALGQFQRGTEQLVLAITVGKLDFTTDHVQQIILQVAAAYAAAANIILRLLWEGQEHFELNQQQKLEDALVQSVNGFFTARHFLTDPPGEVNDHILGSIFSSIPPYKVSFLSPILEHCKSVVITLQAHPVRPLAHSRPLSSGSVQEHSDEEVHFLVSLLDAMLLGVKPITLLESQWPTEGRVTKANEKQKMADDEDRARRVELEVMLLRCDLLISITNKRIGHVKQRAVVKLKEEQKVNGSAKGDQVSRAASIHRRTKSRSKSQSICPEDLFVESVSDFDSLATSWEILSEQSLIQCLIFARFLVENNRSGVLSTVLNVNDWLIEADTPCSSTHASAPSPAHSGSSRSPSPPNTSDDTDSAMSFNEETETESEDEDPLLVTHRSPLRTLFSLHDRFEEQRLAVWLSLPTTQRGKTTTWMRGEDGRVGEAWDTFGVRLIMEFDGATLISHGLAADKLDKWTELAATKNAKKMRKKGAKAV</sequence>
<evidence type="ECO:0000313" key="3">
    <source>
        <dbReference type="Proteomes" id="UP000094043"/>
    </source>
</evidence>
<feature type="region of interest" description="Disordered" evidence="1">
    <location>
        <begin position="305"/>
        <end position="326"/>
    </location>
</feature>
<name>A0A1E3IAM0_9TREE</name>
<evidence type="ECO:0000256" key="1">
    <source>
        <dbReference type="SAM" id="MobiDB-lite"/>
    </source>
</evidence>
<dbReference type="RefSeq" id="XP_066067824.1">
    <property type="nucleotide sequence ID" value="XM_066211727.1"/>
</dbReference>
<dbReference type="VEuPathDB" id="FungiDB:L203_04757"/>
<dbReference type="Proteomes" id="UP000094043">
    <property type="component" value="Chromosome 3"/>
</dbReference>
<feature type="compositionally biased region" description="Low complexity" evidence="1">
    <location>
        <begin position="394"/>
        <end position="412"/>
    </location>
</feature>
<dbReference type="AlphaFoldDB" id="A0A1E3IAM0"/>
<feature type="compositionally biased region" description="Acidic residues" evidence="1">
    <location>
        <begin position="430"/>
        <end position="441"/>
    </location>
</feature>
<dbReference type="EMBL" id="CP143786">
    <property type="protein sequence ID" value="WVN87124.1"/>
    <property type="molecule type" value="Genomic_DNA"/>
</dbReference>
<dbReference type="GeneID" id="91086512"/>
<reference evidence="2" key="3">
    <citation type="submission" date="2024-01" db="EMBL/GenBank/DDBJ databases">
        <authorList>
            <person name="Coelho M.A."/>
            <person name="David-Palma M."/>
            <person name="Shea T."/>
            <person name="Sun S."/>
            <person name="Cuomo C.A."/>
            <person name="Heitman J."/>
        </authorList>
    </citation>
    <scope>NUCLEOTIDE SEQUENCE</scope>
    <source>
        <strain evidence="2">CBS 7841</strain>
    </source>
</reference>
<feature type="compositionally biased region" description="Basic residues" evidence="1">
    <location>
        <begin position="316"/>
        <end position="325"/>
    </location>
</feature>
<accession>A0A1E3IAM0</accession>
<organism evidence="2 3">
    <name type="scientific">Cryptococcus depauperatus CBS 7841</name>
    <dbReference type="NCBI Taxonomy" id="1295531"/>
    <lineage>
        <taxon>Eukaryota</taxon>
        <taxon>Fungi</taxon>
        <taxon>Dikarya</taxon>
        <taxon>Basidiomycota</taxon>
        <taxon>Agaricomycotina</taxon>
        <taxon>Tremellomycetes</taxon>
        <taxon>Tremellales</taxon>
        <taxon>Cryptococcaceae</taxon>
        <taxon>Cryptococcus</taxon>
    </lineage>
</organism>
<protein>
    <submittedName>
        <fullName evidence="2">Uncharacterized protein</fullName>
    </submittedName>
</protein>
<dbReference type="OrthoDB" id="2575647at2759"/>
<feature type="region of interest" description="Disordered" evidence="1">
    <location>
        <begin position="394"/>
        <end position="443"/>
    </location>
</feature>
<keyword evidence="3" id="KW-1185">Reference proteome</keyword>
<reference evidence="2" key="1">
    <citation type="submission" date="2016-06" db="EMBL/GenBank/DDBJ databases">
        <authorList>
            <person name="Cuomo C."/>
            <person name="Litvintseva A."/>
            <person name="Heitman J."/>
            <person name="Chen Y."/>
            <person name="Sun S."/>
            <person name="Springer D."/>
            <person name="Dromer F."/>
            <person name="Young S."/>
            <person name="Zeng Q."/>
            <person name="Chapman S."/>
            <person name="Gujja S."/>
            <person name="Saif S."/>
            <person name="Birren B."/>
        </authorList>
    </citation>
    <scope>NUCLEOTIDE SEQUENCE</scope>
    <source>
        <strain evidence="2">CBS 7841</strain>
    </source>
</reference>
<gene>
    <name evidence="2" type="ORF">L203_102300</name>
</gene>
<proteinExistence type="predicted"/>
<reference evidence="2" key="2">
    <citation type="journal article" date="2022" name="Elife">
        <title>Obligate sexual reproduction of a homothallic fungus closely related to the Cryptococcus pathogenic species complex.</title>
        <authorList>
            <person name="Passer A.R."/>
            <person name="Clancey S.A."/>
            <person name="Shea T."/>
            <person name="David-Palma M."/>
            <person name="Averette A.F."/>
            <person name="Boekhout T."/>
            <person name="Porcel B.M."/>
            <person name="Nowrousian M."/>
            <person name="Cuomo C.A."/>
            <person name="Sun S."/>
            <person name="Heitman J."/>
            <person name="Coelho M.A."/>
        </authorList>
    </citation>
    <scope>NUCLEOTIDE SEQUENCE</scope>
    <source>
        <strain evidence="2">CBS 7841</strain>
    </source>
</reference>
<dbReference type="KEGG" id="cdep:91086512"/>
<evidence type="ECO:0000313" key="2">
    <source>
        <dbReference type="EMBL" id="WVN87124.1"/>
    </source>
</evidence>